<dbReference type="GO" id="GO:0008270">
    <property type="term" value="F:zinc ion binding"/>
    <property type="evidence" value="ECO:0007669"/>
    <property type="project" value="UniProtKB-KW"/>
</dbReference>
<sequence>EFYESNALMMEEEGAVIAGLLVGLNVIDANLCMKGEDLDSQVGVIDFSMYLKDGAHSSKSTEGDGQITAILDQKNYVEELNRHLSASVNNLQAKVDAMEKSNSKLTEELAVANNRIITLQEELERVKEESSYLESSRKPSRAEGTANGQVLGETRKQLKEETQLRLDVEKELELQIGMKQEMELSMKMLEKDICEKHDALVELRQQLDDIRSLNHELSVKTQSSESTAKQKSDLIGRLEEKTNQMGSAIKQLESRWILEQELKKADPSGVPTLESLFGKTPPQTDRRQHIEDIQKELESVKKENDTLRNALEEKTSLGSSLTLSQEDEQEESLCKDLDPAFCPMCENQDSLTTPKKRCKNCSGVFCEKCLANELPLPSSINPQHVCDVCYSQLLTQYSKHGHDEATPISNSRQFLPEGASQHHSTVRERRSSLRETRSSPDSRERGQMRRPSATLELPLPSVQARRPSTTTTQEVHPASKVQAAGMPRRRDVAEAGSVISPPYNIDHVVTAASPLVKLPKFSGQTDLELYLSQVELAASANCWVPEVKATYLALALEGPALQVLGDLATEDRRSLQTLIGALQRRFGKRVSAEHHRNELAERRRRPDESLGAFTADLELHVRKGYASFPPQERQLLGLQAFLKGLQPEALRQHVRLRMPTSLSEALQIAEQAEEILGLAPTPSPGVHCLPPCRATEVESIPNAARMTIGPRQRANRRMPATEN</sequence>
<dbReference type="PANTHER" id="PTHR45956">
    <property type="entry name" value="RUN AND FYVE DOMAIN-CONTAINING PROTEIN 2-LIKE PROTEIN"/>
    <property type="match status" value="1"/>
</dbReference>
<evidence type="ECO:0000259" key="9">
    <source>
        <dbReference type="PROSITE" id="PS50826"/>
    </source>
</evidence>
<dbReference type="SUPFAM" id="SSF57903">
    <property type="entry name" value="FYVE/PHD zinc finger"/>
    <property type="match status" value="1"/>
</dbReference>
<dbReference type="Gene3D" id="1.20.5.170">
    <property type="match status" value="1"/>
</dbReference>
<evidence type="ECO:0000256" key="6">
    <source>
        <dbReference type="SAM" id="Coils"/>
    </source>
</evidence>
<feature type="domain" description="RUN" evidence="9">
    <location>
        <begin position="1"/>
        <end position="36"/>
    </location>
</feature>
<dbReference type="Gene3D" id="3.30.40.10">
    <property type="entry name" value="Zinc/RING finger domain, C3HC4 (zinc finger)"/>
    <property type="match status" value="1"/>
</dbReference>
<feature type="region of interest" description="Disordered" evidence="7">
    <location>
        <begin position="130"/>
        <end position="156"/>
    </location>
</feature>
<evidence type="ECO:0000256" key="3">
    <source>
        <dbReference type="ARBA" id="ARBA00022833"/>
    </source>
</evidence>
<gene>
    <name evidence="10" type="ORF">DNTS_018053</name>
</gene>
<feature type="coiled-coil region" evidence="6">
    <location>
        <begin position="81"/>
        <end position="129"/>
    </location>
</feature>
<dbReference type="GO" id="GO:0050770">
    <property type="term" value="P:regulation of axonogenesis"/>
    <property type="evidence" value="ECO:0007669"/>
    <property type="project" value="TreeGrafter"/>
</dbReference>
<keyword evidence="4 6" id="KW-0175">Coiled coil</keyword>
<dbReference type="PROSITE" id="PS50178">
    <property type="entry name" value="ZF_FYVE"/>
    <property type="match status" value="1"/>
</dbReference>
<dbReference type="GO" id="GO:0005737">
    <property type="term" value="C:cytoplasm"/>
    <property type="evidence" value="ECO:0007669"/>
    <property type="project" value="TreeGrafter"/>
</dbReference>
<feature type="coiled-coil region" evidence="6">
    <location>
        <begin position="290"/>
        <end position="317"/>
    </location>
</feature>
<name>A0A553RPN4_9TELE</name>
<feature type="region of interest" description="Disordered" evidence="7">
    <location>
        <begin position="401"/>
        <end position="489"/>
    </location>
</feature>
<evidence type="ECO:0000259" key="8">
    <source>
        <dbReference type="PROSITE" id="PS50178"/>
    </source>
</evidence>
<evidence type="ECO:0000313" key="11">
    <source>
        <dbReference type="Proteomes" id="UP000316079"/>
    </source>
</evidence>
<keyword evidence="3" id="KW-0862">Zinc</keyword>
<evidence type="ECO:0008006" key="12">
    <source>
        <dbReference type="Google" id="ProtNLM"/>
    </source>
</evidence>
<evidence type="ECO:0000256" key="4">
    <source>
        <dbReference type="ARBA" id="ARBA00023054"/>
    </source>
</evidence>
<dbReference type="OrthoDB" id="8960516at2759"/>
<dbReference type="Gene3D" id="1.20.58.900">
    <property type="match status" value="1"/>
</dbReference>
<evidence type="ECO:0000256" key="5">
    <source>
        <dbReference type="PROSITE-ProRule" id="PRU00091"/>
    </source>
</evidence>
<dbReference type="SUPFAM" id="SSF140741">
    <property type="entry name" value="RUN domain-like"/>
    <property type="match status" value="1"/>
</dbReference>
<dbReference type="InterPro" id="IPR011011">
    <property type="entry name" value="Znf_FYVE_PHD"/>
</dbReference>
<keyword evidence="11" id="KW-1185">Reference proteome</keyword>
<proteinExistence type="predicted"/>
<dbReference type="Pfam" id="PF02759">
    <property type="entry name" value="RUN"/>
    <property type="match status" value="1"/>
</dbReference>
<dbReference type="FunFam" id="1.20.5.170:FF:000013">
    <property type="entry name" value="RUN and FYVE domain-containing 1"/>
    <property type="match status" value="1"/>
</dbReference>
<feature type="domain" description="FYVE-type" evidence="8">
    <location>
        <begin position="336"/>
        <end position="394"/>
    </location>
</feature>
<evidence type="ECO:0000313" key="10">
    <source>
        <dbReference type="EMBL" id="TRZ04140.1"/>
    </source>
</evidence>
<comment type="caution">
    <text evidence="10">The sequence shown here is derived from an EMBL/GenBank/DDBJ whole genome shotgun (WGS) entry which is preliminary data.</text>
</comment>
<dbReference type="InterPro" id="IPR037213">
    <property type="entry name" value="Run_dom_sf"/>
</dbReference>
<dbReference type="InterPro" id="IPR047335">
    <property type="entry name" value="RUFY1-3"/>
</dbReference>
<feature type="non-terminal residue" evidence="10">
    <location>
        <position position="1"/>
    </location>
</feature>
<dbReference type="InterPro" id="IPR000306">
    <property type="entry name" value="Znf_FYVE"/>
</dbReference>
<dbReference type="SMART" id="SM00064">
    <property type="entry name" value="FYVE"/>
    <property type="match status" value="1"/>
</dbReference>
<dbReference type="STRING" id="623744.A0A553RPN4"/>
<protein>
    <recommendedName>
        <fullName evidence="12">FYVE-type domain-containing protein</fullName>
    </recommendedName>
</protein>
<evidence type="ECO:0000256" key="1">
    <source>
        <dbReference type="ARBA" id="ARBA00022723"/>
    </source>
</evidence>
<evidence type="ECO:0000256" key="7">
    <source>
        <dbReference type="SAM" id="MobiDB-lite"/>
    </source>
</evidence>
<keyword evidence="2 5" id="KW-0863">Zinc-finger</keyword>
<accession>A0A553RPN4</accession>
<keyword evidence="1" id="KW-0479">Metal-binding</keyword>
<organism evidence="10 11">
    <name type="scientific">Danionella cerebrum</name>
    <dbReference type="NCBI Taxonomy" id="2873325"/>
    <lineage>
        <taxon>Eukaryota</taxon>
        <taxon>Metazoa</taxon>
        <taxon>Chordata</taxon>
        <taxon>Craniata</taxon>
        <taxon>Vertebrata</taxon>
        <taxon>Euteleostomi</taxon>
        <taxon>Actinopterygii</taxon>
        <taxon>Neopterygii</taxon>
        <taxon>Teleostei</taxon>
        <taxon>Ostariophysi</taxon>
        <taxon>Cypriniformes</taxon>
        <taxon>Danionidae</taxon>
        <taxon>Danioninae</taxon>
        <taxon>Danionella</taxon>
    </lineage>
</organism>
<dbReference type="InterPro" id="IPR004012">
    <property type="entry name" value="Run_dom"/>
</dbReference>
<dbReference type="CDD" id="cd15744">
    <property type="entry name" value="FYVE_RUFY3"/>
    <property type="match status" value="1"/>
</dbReference>
<dbReference type="Pfam" id="PF01363">
    <property type="entry name" value="FYVE"/>
    <property type="match status" value="1"/>
</dbReference>
<dbReference type="PANTHER" id="PTHR45956:SF1">
    <property type="entry name" value="PROTEIN RUFY3"/>
    <property type="match status" value="1"/>
</dbReference>
<dbReference type="EMBL" id="SRMA01001164">
    <property type="protein sequence ID" value="TRZ04140.1"/>
    <property type="molecule type" value="Genomic_DNA"/>
</dbReference>
<dbReference type="Proteomes" id="UP000316079">
    <property type="component" value="Unassembled WGS sequence"/>
</dbReference>
<dbReference type="AlphaFoldDB" id="A0A553RPN4"/>
<reference evidence="10 11" key="1">
    <citation type="journal article" date="2019" name="Sci. Data">
        <title>Hybrid genome assembly and annotation of Danionella translucida.</title>
        <authorList>
            <person name="Kadobianskyi M."/>
            <person name="Schulze L."/>
            <person name="Schuelke M."/>
            <person name="Judkewitz B."/>
        </authorList>
    </citation>
    <scope>NUCLEOTIDE SEQUENCE [LARGE SCALE GENOMIC DNA]</scope>
    <source>
        <strain evidence="10 11">Bolton</strain>
    </source>
</reference>
<dbReference type="PROSITE" id="PS50826">
    <property type="entry name" value="RUN"/>
    <property type="match status" value="1"/>
</dbReference>
<evidence type="ECO:0000256" key="2">
    <source>
        <dbReference type="ARBA" id="ARBA00022771"/>
    </source>
</evidence>
<feature type="coiled-coil region" evidence="6">
    <location>
        <begin position="200"/>
        <end position="255"/>
    </location>
</feature>
<dbReference type="InterPro" id="IPR017455">
    <property type="entry name" value="Znf_FYVE-rel"/>
</dbReference>
<feature type="compositionally biased region" description="Basic and acidic residues" evidence="7">
    <location>
        <begin position="130"/>
        <end position="141"/>
    </location>
</feature>
<feature type="compositionally biased region" description="Basic and acidic residues" evidence="7">
    <location>
        <begin position="425"/>
        <end position="447"/>
    </location>
</feature>
<dbReference type="InterPro" id="IPR013083">
    <property type="entry name" value="Znf_RING/FYVE/PHD"/>
</dbReference>